<accession>A0A5C1QCM7</accession>
<name>A0A5C1QCM7_9SPIO</name>
<dbReference type="OrthoDB" id="371027at2"/>
<evidence type="ECO:0000313" key="1">
    <source>
        <dbReference type="EMBL" id="QEN04434.1"/>
    </source>
</evidence>
<dbReference type="EMBL" id="CP035807">
    <property type="protein sequence ID" value="QEN04434.1"/>
    <property type="molecule type" value="Genomic_DNA"/>
</dbReference>
<evidence type="ECO:0000313" key="2">
    <source>
        <dbReference type="Proteomes" id="UP000323824"/>
    </source>
</evidence>
<sequence>MKKIIFIISIIVLSSQLFSEEIIFFQGIMSKLGEPDTVTGEIPRTDETSIESQVEYVHNKYLNKDTVVIAHSQGGVRALGYAYKAQKNVKALITIGSPVKGYSPLVVGENVLMSRIDKVVGDLSGGLSALLLGPYSIPPVRLNSNNAFGIMDAFGFEDPLLNNIKTGEIFNKEGIKDLNPNSDYFKNYVNPKLAQKSFKKLVKYKKKLVRKVKYVKVGWFRVPKVSFSWTYGYKYVTKNYVVPQNRIDSSIPIGFIVGTQNDPIEFLDSKGQQTARKVSSGLSIAFDVGNVFHTAYGVLTKPIFWTNTSRNYFRNAKACRTAKRLVANPEKILGDIFGSTANDSFILESDQKRSLTGLGGTPIGKNGEFYVRKNVNHLQEMSDDEIWGIGDNYSLSKGAFDKGSQIEKWLSYQNIYKTSGTVVK</sequence>
<dbReference type="InterPro" id="IPR029058">
    <property type="entry name" value="AB_hydrolase_fold"/>
</dbReference>
<dbReference type="SUPFAM" id="SSF53474">
    <property type="entry name" value="alpha/beta-Hydrolases"/>
    <property type="match status" value="2"/>
</dbReference>
<gene>
    <name evidence="1" type="ORF">EW093_06890</name>
</gene>
<dbReference type="KEGG" id="sper:EW093_06890"/>
<organism evidence="1 2">
    <name type="scientific">Thiospirochaeta perfilievii</name>
    <dbReference type="NCBI Taxonomy" id="252967"/>
    <lineage>
        <taxon>Bacteria</taxon>
        <taxon>Pseudomonadati</taxon>
        <taxon>Spirochaetota</taxon>
        <taxon>Spirochaetia</taxon>
        <taxon>Spirochaetales</taxon>
        <taxon>Spirochaetaceae</taxon>
        <taxon>Thiospirochaeta</taxon>
    </lineage>
</organism>
<reference evidence="1 2" key="2">
    <citation type="submission" date="2019-09" db="EMBL/GenBank/DDBJ databases">
        <title>Complete Genome Sequence and Methylome Analysis of free living Spirochaetas.</title>
        <authorList>
            <person name="Leshcheva N."/>
            <person name="Mikheeva N."/>
        </authorList>
    </citation>
    <scope>NUCLEOTIDE SEQUENCE [LARGE SCALE GENOMIC DNA]</scope>
    <source>
        <strain evidence="1 2">P</strain>
    </source>
</reference>
<dbReference type="Gene3D" id="3.40.50.1820">
    <property type="entry name" value="alpha/beta hydrolase"/>
    <property type="match status" value="1"/>
</dbReference>
<dbReference type="Proteomes" id="UP000323824">
    <property type="component" value="Chromosome"/>
</dbReference>
<dbReference type="RefSeq" id="WP_149567681.1">
    <property type="nucleotide sequence ID" value="NZ_CP035807.1"/>
</dbReference>
<proteinExistence type="predicted"/>
<keyword evidence="2" id="KW-1185">Reference proteome</keyword>
<dbReference type="AlphaFoldDB" id="A0A5C1QCM7"/>
<protein>
    <recommendedName>
        <fullName evidence="3">Alpha/beta hydrolase</fullName>
    </recommendedName>
</protein>
<evidence type="ECO:0008006" key="3">
    <source>
        <dbReference type="Google" id="ProtNLM"/>
    </source>
</evidence>
<reference evidence="1 2" key="1">
    <citation type="submission" date="2019-02" db="EMBL/GenBank/DDBJ databases">
        <authorList>
            <person name="Fomenkov A."/>
            <person name="Dubinina G."/>
            <person name="Grabovich M."/>
            <person name="Vincze T."/>
            <person name="Roberts R.J."/>
        </authorList>
    </citation>
    <scope>NUCLEOTIDE SEQUENCE [LARGE SCALE GENOMIC DNA]</scope>
    <source>
        <strain evidence="1 2">P</strain>
    </source>
</reference>